<feature type="transmembrane region" description="Helical" evidence="1">
    <location>
        <begin position="99"/>
        <end position="116"/>
    </location>
</feature>
<dbReference type="EMBL" id="JACHDN010000001">
    <property type="protein sequence ID" value="MBB5473160.1"/>
    <property type="molecule type" value="Genomic_DNA"/>
</dbReference>
<evidence type="ECO:0000313" key="3">
    <source>
        <dbReference type="EMBL" id="MBB5473160.1"/>
    </source>
</evidence>
<dbReference type="OrthoDB" id="8588554at2"/>
<reference evidence="3 5" key="2">
    <citation type="submission" date="2020-08" db="EMBL/GenBank/DDBJ databases">
        <title>Sequencing the genomes of 1000 actinobacteria strains.</title>
        <authorList>
            <person name="Klenk H.-P."/>
        </authorList>
    </citation>
    <scope>NUCLEOTIDE SEQUENCE [LARGE SCALE GENOMIC DNA]</scope>
    <source>
        <strain evidence="3 5">DSM 9581</strain>
    </source>
</reference>
<dbReference type="InterPro" id="IPR009476">
    <property type="entry name" value="DUF1097"/>
</dbReference>
<evidence type="ECO:0000313" key="4">
    <source>
        <dbReference type="Proteomes" id="UP000321723"/>
    </source>
</evidence>
<proteinExistence type="predicted"/>
<accession>A0A511F7X1</accession>
<comment type="caution">
    <text evidence="2">The sequence shown here is derived from an EMBL/GenBank/DDBJ whole genome shotgun (WGS) entry which is preliminary data.</text>
</comment>
<keyword evidence="1" id="KW-1133">Transmembrane helix</keyword>
<name>A0A511F7X1_9CELL</name>
<evidence type="ECO:0000256" key="1">
    <source>
        <dbReference type="SAM" id="Phobius"/>
    </source>
</evidence>
<evidence type="ECO:0000313" key="5">
    <source>
        <dbReference type="Proteomes" id="UP000564629"/>
    </source>
</evidence>
<feature type="transmembrane region" description="Helical" evidence="1">
    <location>
        <begin position="122"/>
        <end position="141"/>
    </location>
</feature>
<dbReference type="AlphaFoldDB" id="A0A511F7X1"/>
<dbReference type="RefSeq" id="WP_146833144.1">
    <property type="nucleotide sequence ID" value="NZ_BJVQ01000004.1"/>
</dbReference>
<feature type="transmembrane region" description="Helical" evidence="1">
    <location>
        <begin position="64"/>
        <end position="92"/>
    </location>
</feature>
<reference evidence="2 4" key="1">
    <citation type="submission" date="2019-07" db="EMBL/GenBank/DDBJ databases">
        <title>Whole genome shotgun sequence of Cellulomonas hominis NBRC 16055.</title>
        <authorList>
            <person name="Hosoyama A."/>
            <person name="Uohara A."/>
            <person name="Ohji S."/>
            <person name="Ichikawa N."/>
        </authorList>
    </citation>
    <scope>NUCLEOTIDE SEQUENCE [LARGE SCALE GENOMIC DNA]</scope>
    <source>
        <strain evidence="2 4">NBRC 16055</strain>
    </source>
</reference>
<evidence type="ECO:0008006" key="6">
    <source>
        <dbReference type="Google" id="ProtNLM"/>
    </source>
</evidence>
<dbReference type="Proteomes" id="UP000564629">
    <property type="component" value="Unassembled WGS sequence"/>
</dbReference>
<protein>
    <recommendedName>
        <fullName evidence="6">DUF1097 domain-containing protein</fullName>
    </recommendedName>
</protein>
<keyword evidence="1" id="KW-0472">Membrane</keyword>
<dbReference type="Pfam" id="PF06496">
    <property type="entry name" value="DUF1097"/>
    <property type="match status" value="1"/>
</dbReference>
<organism evidence="2 4">
    <name type="scientific">Cellulomonas hominis</name>
    <dbReference type="NCBI Taxonomy" id="156981"/>
    <lineage>
        <taxon>Bacteria</taxon>
        <taxon>Bacillati</taxon>
        <taxon>Actinomycetota</taxon>
        <taxon>Actinomycetes</taxon>
        <taxon>Micrococcales</taxon>
        <taxon>Cellulomonadaceae</taxon>
        <taxon>Cellulomonas</taxon>
    </lineage>
</organism>
<keyword evidence="4" id="KW-1185">Reference proteome</keyword>
<evidence type="ECO:0000313" key="2">
    <source>
        <dbReference type="EMBL" id="GEL45411.1"/>
    </source>
</evidence>
<dbReference type="Proteomes" id="UP000321723">
    <property type="component" value="Unassembled WGS sequence"/>
</dbReference>
<gene>
    <name evidence="2" type="ORF">CHO01_05270</name>
    <name evidence="3" type="ORF">HNR08_001896</name>
</gene>
<dbReference type="EMBL" id="BJVQ01000004">
    <property type="protein sequence ID" value="GEL45411.1"/>
    <property type="molecule type" value="Genomic_DNA"/>
</dbReference>
<keyword evidence="1" id="KW-0812">Transmembrane</keyword>
<sequence length="162" mass="16353">MSKFRGLVPLALSVAVLAGAWTQVSSAVGWVTWVGFLSWAAYFAAGAGHEGLKKTVPANLAGAVVGWLIVQLSGALSFPGGLAVAVAAGAFVMCVQAGWSVLGFVPGAFIGCSAFFGTGFDFWPTVLALVAGAVLGWASFWGGEGLARLRRAPAPVAEPVAG</sequence>